<protein>
    <recommendedName>
        <fullName evidence="3">PD-(D/E)XK endonuclease-like domain-containing protein</fullName>
    </recommendedName>
</protein>
<organism evidence="1 2">
    <name type="scientific">Candidatus Curtissbacteria bacterium RIFCSPHIGHO2_01_FULL_40_12</name>
    <dbReference type="NCBI Taxonomy" id="1797710"/>
    <lineage>
        <taxon>Bacteria</taxon>
        <taxon>Candidatus Curtissiibacteriota</taxon>
    </lineage>
</organism>
<gene>
    <name evidence="1" type="ORF">A2693_01040</name>
</gene>
<reference evidence="1 2" key="1">
    <citation type="journal article" date="2016" name="Nat. Commun.">
        <title>Thousands of microbial genomes shed light on interconnected biogeochemical processes in an aquifer system.</title>
        <authorList>
            <person name="Anantharaman K."/>
            <person name="Brown C.T."/>
            <person name="Hug L.A."/>
            <person name="Sharon I."/>
            <person name="Castelle C.J."/>
            <person name="Probst A.J."/>
            <person name="Thomas B.C."/>
            <person name="Singh A."/>
            <person name="Wilkins M.J."/>
            <person name="Karaoz U."/>
            <person name="Brodie E.L."/>
            <person name="Williams K.H."/>
            <person name="Hubbard S.S."/>
            <person name="Banfield J.F."/>
        </authorList>
    </citation>
    <scope>NUCLEOTIDE SEQUENCE [LARGE SCALE GENOMIC DNA]</scope>
</reference>
<evidence type="ECO:0000313" key="1">
    <source>
        <dbReference type="EMBL" id="OGD89460.1"/>
    </source>
</evidence>
<proteinExistence type="predicted"/>
<evidence type="ECO:0008006" key="3">
    <source>
        <dbReference type="Google" id="ProtNLM"/>
    </source>
</evidence>
<dbReference type="InterPro" id="IPR011604">
    <property type="entry name" value="PDDEXK-like_dom_sf"/>
</dbReference>
<evidence type="ECO:0000313" key="2">
    <source>
        <dbReference type="Proteomes" id="UP000178577"/>
    </source>
</evidence>
<dbReference type="Gene3D" id="3.90.320.10">
    <property type="match status" value="1"/>
</dbReference>
<dbReference type="AlphaFoldDB" id="A0A1F5GC77"/>
<name>A0A1F5GC77_9BACT</name>
<dbReference type="Proteomes" id="UP000178577">
    <property type="component" value="Unassembled WGS sequence"/>
</dbReference>
<comment type="caution">
    <text evidence="1">The sequence shown here is derived from an EMBL/GenBank/DDBJ whole genome shotgun (WGS) entry which is preliminary data.</text>
</comment>
<accession>A0A1F5GC77</accession>
<sequence length="220" mass="25419">MSKDGRIWLSHTGIEGLERCPRCFWLQYIKRIRQPEGIVSRLANRFDGVLKNYFDSFRGTGDLPPMVEGQLPGQLQNPFQEKYFVRINDEFGFLGKLDECLVNEKGELVPVDFKTASSDSREKELLQAYENQIDDYVFMIKRNNLKVTGYGYLIFVYPDHGKKLHNGFPMIIHVVKVKGDPKKTEARIKNAMKILKGKIPKAAADCSFCKYRKDVRQFEG</sequence>
<dbReference type="EMBL" id="MFAY01000009">
    <property type="protein sequence ID" value="OGD89460.1"/>
    <property type="molecule type" value="Genomic_DNA"/>
</dbReference>